<organism evidence="1 2">
    <name type="scientific">Candidatus Pseudobacter hemicellulosilyticus</name>
    <dbReference type="NCBI Taxonomy" id="3121375"/>
    <lineage>
        <taxon>Bacteria</taxon>
        <taxon>Pseudomonadati</taxon>
        <taxon>Bacteroidota</taxon>
        <taxon>Chitinophagia</taxon>
        <taxon>Chitinophagales</taxon>
        <taxon>Chitinophagaceae</taxon>
        <taxon>Pseudobacter</taxon>
    </lineage>
</organism>
<evidence type="ECO:0000313" key="1">
    <source>
        <dbReference type="EMBL" id="WEK37630.1"/>
    </source>
</evidence>
<gene>
    <name evidence="1" type="ORF">P0Y53_08955</name>
</gene>
<sequence>MKIASSFTEMNVAECAAINGGLKLDLGTIIVDLGTINTPDVPGTAGNLVIQVSGLAGQLLHNAGVQVGSFLGNLSL</sequence>
<dbReference type="EMBL" id="CP119311">
    <property type="protein sequence ID" value="WEK37630.1"/>
    <property type="molecule type" value="Genomic_DNA"/>
</dbReference>
<dbReference type="Proteomes" id="UP001220610">
    <property type="component" value="Chromosome"/>
</dbReference>
<protein>
    <submittedName>
        <fullName evidence="1">Uncharacterized protein</fullName>
    </submittedName>
</protein>
<accession>A0AAJ5WVM4</accession>
<dbReference type="AlphaFoldDB" id="A0AAJ5WVM4"/>
<evidence type="ECO:0000313" key="2">
    <source>
        <dbReference type="Proteomes" id="UP001220610"/>
    </source>
</evidence>
<name>A0AAJ5WVM4_9BACT</name>
<reference evidence="1" key="1">
    <citation type="submission" date="2023-03" db="EMBL/GenBank/DDBJ databases">
        <title>Andean soil-derived lignocellulolytic bacterial consortium as a source of novel taxa and putative plastic-active enzymes.</title>
        <authorList>
            <person name="Diaz-Garcia L."/>
            <person name="Chuvochina M."/>
            <person name="Feuerriegel G."/>
            <person name="Bunk B."/>
            <person name="Sproer C."/>
            <person name="Streit W.R."/>
            <person name="Rodriguez L.M."/>
            <person name="Overmann J."/>
            <person name="Jimenez D.J."/>
        </authorList>
    </citation>
    <scope>NUCLEOTIDE SEQUENCE</scope>
    <source>
        <strain evidence="1">MAG 7</strain>
    </source>
</reference>
<proteinExistence type="predicted"/>